<dbReference type="AlphaFoldDB" id="A0A511WUL5"/>
<dbReference type="Proteomes" id="UP000321886">
    <property type="component" value="Unassembled WGS sequence"/>
</dbReference>
<organism evidence="1 2">
    <name type="scientific">Halobacillus faecis</name>
    <dbReference type="NCBI Taxonomy" id="360184"/>
    <lineage>
        <taxon>Bacteria</taxon>
        <taxon>Bacillati</taxon>
        <taxon>Bacillota</taxon>
        <taxon>Bacilli</taxon>
        <taxon>Bacillales</taxon>
        <taxon>Bacillaceae</taxon>
        <taxon>Halobacillus</taxon>
    </lineage>
</organism>
<keyword evidence="2" id="KW-1185">Reference proteome</keyword>
<accession>A0A511WUL5</accession>
<proteinExistence type="predicted"/>
<dbReference type="EMBL" id="BJYD01000021">
    <property type="protein sequence ID" value="GEN54051.1"/>
    <property type="molecule type" value="Genomic_DNA"/>
</dbReference>
<comment type="caution">
    <text evidence="1">The sequence shown here is derived from an EMBL/GenBank/DDBJ whole genome shotgun (WGS) entry which is preliminary data.</text>
</comment>
<sequence>MWRVYTPKTMKTKGKSNYLIEKRGIEQIDSIKFMTLRLMFKKQKRWIATTKQSNNV</sequence>
<evidence type="ECO:0000313" key="1">
    <source>
        <dbReference type="EMBL" id="GEN54051.1"/>
    </source>
</evidence>
<protein>
    <submittedName>
        <fullName evidence="1">Uncharacterized protein</fullName>
    </submittedName>
</protein>
<reference evidence="1 2" key="1">
    <citation type="submission" date="2019-07" db="EMBL/GenBank/DDBJ databases">
        <title>Whole genome shotgun sequence of Halobacillus faecis NBRC 103569.</title>
        <authorList>
            <person name="Hosoyama A."/>
            <person name="Uohara A."/>
            <person name="Ohji S."/>
            <person name="Ichikawa N."/>
        </authorList>
    </citation>
    <scope>NUCLEOTIDE SEQUENCE [LARGE SCALE GENOMIC DNA]</scope>
    <source>
        <strain evidence="1 2">NBRC 103569</strain>
    </source>
</reference>
<name>A0A511WUL5_9BACI</name>
<gene>
    <name evidence="1" type="ORF">HFA01_23130</name>
</gene>
<evidence type="ECO:0000313" key="2">
    <source>
        <dbReference type="Proteomes" id="UP000321886"/>
    </source>
</evidence>